<dbReference type="SMART" id="SM00091">
    <property type="entry name" value="PAS"/>
    <property type="match status" value="1"/>
</dbReference>
<dbReference type="SMART" id="SM00387">
    <property type="entry name" value="HATPase_c"/>
    <property type="match status" value="1"/>
</dbReference>
<dbReference type="InterPro" id="IPR036097">
    <property type="entry name" value="HisK_dim/P_sf"/>
</dbReference>
<keyword evidence="9 17" id="KW-0067">ATP-binding</keyword>
<accession>A0ABW8TYF9</accession>
<dbReference type="InterPro" id="IPR003661">
    <property type="entry name" value="HisK_dim/P_dom"/>
</dbReference>
<evidence type="ECO:0000256" key="13">
    <source>
        <dbReference type="SAM" id="Phobius"/>
    </source>
</evidence>
<dbReference type="Gene3D" id="6.10.340.10">
    <property type="match status" value="1"/>
</dbReference>
<dbReference type="EMBL" id="JBJHZY010000002">
    <property type="protein sequence ID" value="MFL0269102.1"/>
    <property type="molecule type" value="Genomic_DNA"/>
</dbReference>
<protein>
    <recommendedName>
        <fullName evidence="3">histidine kinase</fullName>
        <ecNumber evidence="3">2.7.13.3</ecNumber>
    </recommendedName>
</protein>
<evidence type="ECO:0000256" key="8">
    <source>
        <dbReference type="ARBA" id="ARBA00022777"/>
    </source>
</evidence>
<evidence type="ECO:0000256" key="10">
    <source>
        <dbReference type="ARBA" id="ARBA00022989"/>
    </source>
</evidence>
<dbReference type="Proteomes" id="UP001623661">
    <property type="component" value="Unassembled WGS sequence"/>
</dbReference>
<comment type="caution">
    <text evidence="17">The sequence shown here is derived from an EMBL/GenBank/DDBJ whole genome shotgun (WGS) entry which is preliminary data.</text>
</comment>
<dbReference type="PROSITE" id="PS50112">
    <property type="entry name" value="PAS"/>
    <property type="match status" value="1"/>
</dbReference>
<dbReference type="InterPro" id="IPR004358">
    <property type="entry name" value="Sig_transdc_His_kin-like_C"/>
</dbReference>
<evidence type="ECO:0000313" key="18">
    <source>
        <dbReference type="Proteomes" id="UP001623661"/>
    </source>
</evidence>
<keyword evidence="8" id="KW-0418">Kinase</keyword>
<gene>
    <name evidence="17" type="ORF">ACJDUH_13470</name>
</gene>
<dbReference type="InterPro" id="IPR036890">
    <property type="entry name" value="HATPase_C_sf"/>
</dbReference>
<evidence type="ECO:0000256" key="9">
    <source>
        <dbReference type="ARBA" id="ARBA00022840"/>
    </source>
</evidence>
<evidence type="ECO:0000256" key="12">
    <source>
        <dbReference type="ARBA" id="ARBA00023136"/>
    </source>
</evidence>
<evidence type="ECO:0000256" key="11">
    <source>
        <dbReference type="ARBA" id="ARBA00023012"/>
    </source>
</evidence>
<dbReference type="InterPro" id="IPR000014">
    <property type="entry name" value="PAS"/>
</dbReference>
<comment type="subcellular location">
    <subcellularLocation>
        <location evidence="2">Membrane</location>
        <topology evidence="2">Multi-pass membrane protein</topology>
    </subcellularLocation>
</comment>
<dbReference type="Pfam" id="PF12729">
    <property type="entry name" value="4HB_MCP_1"/>
    <property type="match status" value="1"/>
</dbReference>
<keyword evidence="6 13" id="KW-0812">Transmembrane</keyword>
<comment type="catalytic activity">
    <reaction evidence="1">
        <text>ATP + protein L-histidine = ADP + protein N-phospho-L-histidine.</text>
        <dbReference type="EC" id="2.7.13.3"/>
    </reaction>
</comment>
<feature type="transmembrane region" description="Helical" evidence="13">
    <location>
        <begin position="12"/>
        <end position="32"/>
    </location>
</feature>
<evidence type="ECO:0000256" key="3">
    <source>
        <dbReference type="ARBA" id="ARBA00012438"/>
    </source>
</evidence>
<dbReference type="InterPro" id="IPR035965">
    <property type="entry name" value="PAS-like_dom_sf"/>
</dbReference>
<dbReference type="CDD" id="cd06225">
    <property type="entry name" value="HAMP"/>
    <property type="match status" value="1"/>
</dbReference>
<dbReference type="Pfam" id="PF00672">
    <property type="entry name" value="HAMP"/>
    <property type="match status" value="1"/>
</dbReference>
<dbReference type="SMART" id="SM00388">
    <property type="entry name" value="HisKA"/>
    <property type="match status" value="1"/>
</dbReference>
<evidence type="ECO:0000313" key="17">
    <source>
        <dbReference type="EMBL" id="MFL0269102.1"/>
    </source>
</evidence>
<feature type="transmembrane region" description="Helical" evidence="13">
    <location>
        <begin position="181"/>
        <end position="204"/>
    </location>
</feature>
<proteinExistence type="predicted"/>
<dbReference type="CDD" id="cd00130">
    <property type="entry name" value="PAS"/>
    <property type="match status" value="1"/>
</dbReference>
<dbReference type="SUPFAM" id="SSF55874">
    <property type="entry name" value="ATPase domain of HSP90 chaperone/DNA topoisomerase II/histidine kinase"/>
    <property type="match status" value="1"/>
</dbReference>
<dbReference type="InterPro" id="IPR024478">
    <property type="entry name" value="HlyB_4HB_MCP"/>
</dbReference>
<dbReference type="PROSITE" id="PS50109">
    <property type="entry name" value="HIS_KIN"/>
    <property type="match status" value="1"/>
</dbReference>
<dbReference type="PANTHER" id="PTHR42878:SF7">
    <property type="entry name" value="SENSOR HISTIDINE KINASE GLRK"/>
    <property type="match status" value="1"/>
</dbReference>
<dbReference type="PANTHER" id="PTHR42878">
    <property type="entry name" value="TWO-COMPONENT HISTIDINE KINASE"/>
    <property type="match status" value="1"/>
</dbReference>
<evidence type="ECO:0000256" key="2">
    <source>
        <dbReference type="ARBA" id="ARBA00004141"/>
    </source>
</evidence>
<dbReference type="Pfam" id="PF00989">
    <property type="entry name" value="PAS"/>
    <property type="match status" value="1"/>
</dbReference>
<evidence type="ECO:0000256" key="7">
    <source>
        <dbReference type="ARBA" id="ARBA00022741"/>
    </source>
</evidence>
<dbReference type="EC" id="2.7.13.3" evidence="3"/>
<keyword evidence="5" id="KW-0808">Transferase</keyword>
<dbReference type="InterPro" id="IPR003594">
    <property type="entry name" value="HATPase_dom"/>
</dbReference>
<organism evidence="17 18">
    <name type="scientific">Candidatus Clostridium radicumherbarum</name>
    <dbReference type="NCBI Taxonomy" id="3381662"/>
    <lineage>
        <taxon>Bacteria</taxon>
        <taxon>Bacillati</taxon>
        <taxon>Bacillota</taxon>
        <taxon>Clostridia</taxon>
        <taxon>Eubacteriales</taxon>
        <taxon>Clostridiaceae</taxon>
        <taxon>Clostridium</taxon>
    </lineage>
</organism>
<dbReference type="CDD" id="cd00082">
    <property type="entry name" value="HisKA"/>
    <property type="match status" value="1"/>
</dbReference>
<dbReference type="Gene3D" id="3.30.450.20">
    <property type="entry name" value="PAS domain"/>
    <property type="match status" value="1"/>
</dbReference>
<evidence type="ECO:0000259" key="16">
    <source>
        <dbReference type="PROSITE" id="PS50885"/>
    </source>
</evidence>
<dbReference type="InterPro" id="IPR005467">
    <property type="entry name" value="His_kinase_dom"/>
</dbReference>
<keyword evidence="4" id="KW-0597">Phosphoprotein</keyword>
<dbReference type="NCBIfam" id="TIGR00229">
    <property type="entry name" value="sensory_box"/>
    <property type="match status" value="1"/>
</dbReference>
<dbReference type="RefSeq" id="WP_406765720.1">
    <property type="nucleotide sequence ID" value="NZ_JBJHZY010000002.1"/>
</dbReference>
<dbReference type="SUPFAM" id="SSF158472">
    <property type="entry name" value="HAMP domain-like"/>
    <property type="match status" value="1"/>
</dbReference>
<evidence type="ECO:0000256" key="5">
    <source>
        <dbReference type="ARBA" id="ARBA00022679"/>
    </source>
</evidence>
<dbReference type="SUPFAM" id="SSF55785">
    <property type="entry name" value="PYP-like sensor domain (PAS domain)"/>
    <property type="match status" value="1"/>
</dbReference>
<dbReference type="SUPFAM" id="SSF47384">
    <property type="entry name" value="Homodimeric domain of signal transducing histidine kinase"/>
    <property type="match status" value="1"/>
</dbReference>
<dbReference type="InterPro" id="IPR050351">
    <property type="entry name" value="BphY/WalK/GraS-like"/>
</dbReference>
<dbReference type="PROSITE" id="PS50885">
    <property type="entry name" value="HAMP"/>
    <property type="match status" value="1"/>
</dbReference>
<dbReference type="InterPro" id="IPR003660">
    <property type="entry name" value="HAMP_dom"/>
</dbReference>
<keyword evidence="10 13" id="KW-1133">Transmembrane helix</keyword>
<keyword evidence="7" id="KW-0547">Nucleotide-binding</keyword>
<dbReference type="InterPro" id="IPR013767">
    <property type="entry name" value="PAS_fold"/>
</dbReference>
<sequence>MLKTLKSKFLTVYLLLVFITALLGIVSVINVYSLSRGIQNLMTDNYKSINAASYMLEALDGQNAATLSYMNIDKNKAISDFTNYSNDFYKWYYVESYNITEPGEKDFVNKIEASHVKYLTLFSDLQSIMLQSNTDKAITFYKNEIYPQYTEQKKLLRDLSLLNEKAMFNGKENVIKASERAMYILLILSALFVLGGFIAAWLSLKKFLSPLYALRDNMKALKEGELNKHTEIVSEDEIGELSKEFNDMTKRLLQFEQSTLGKLLSEKNKSLAIVKSISDPILVMDTDYKIVLVNDSFEELFNLKEENILNKYFLEVVRNSELYDYIKNIYSTQEDEIQQKIFYFSYKNKDYYYNVLVTKLKEFDNKKYGLVVLFQNVTGLKEIERLKSNFIATVSHEFKTPLTSIMMGSSLISEETAGTLNRKQKEIMGSINEESEKLLNLVNNLLQLSKLEYSESIFKIEVYSIETIIDNSIKNFVDYAMDKNISLIYNVMNNAQKVKADIDKTTWVLNNLISNALKFTHSGGQILITAFIKQNKMCVSVKDNGEGIPNEYIEKIFEKFVQVKGTEHKGTGLGLAIAKEIVECQGGEIWCESVLGEGSTFTFTLPLDEEN</sequence>
<feature type="domain" description="HAMP" evidence="16">
    <location>
        <begin position="205"/>
        <end position="257"/>
    </location>
</feature>
<keyword evidence="11" id="KW-0902">Two-component regulatory system</keyword>
<dbReference type="GO" id="GO:0005524">
    <property type="term" value="F:ATP binding"/>
    <property type="evidence" value="ECO:0007669"/>
    <property type="project" value="UniProtKB-KW"/>
</dbReference>
<dbReference type="PRINTS" id="PR00344">
    <property type="entry name" value="BCTRLSENSOR"/>
</dbReference>
<dbReference type="Gene3D" id="3.30.565.10">
    <property type="entry name" value="Histidine kinase-like ATPase, C-terminal domain"/>
    <property type="match status" value="1"/>
</dbReference>
<dbReference type="Pfam" id="PF02518">
    <property type="entry name" value="HATPase_c"/>
    <property type="match status" value="1"/>
</dbReference>
<feature type="domain" description="PAS" evidence="15">
    <location>
        <begin position="266"/>
        <end position="336"/>
    </location>
</feature>
<evidence type="ECO:0000256" key="1">
    <source>
        <dbReference type="ARBA" id="ARBA00000085"/>
    </source>
</evidence>
<evidence type="ECO:0000259" key="15">
    <source>
        <dbReference type="PROSITE" id="PS50112"/>
    </source>
</evidence>
<evidence type="ECO:0000256" key="4">
    <source>
        <dbReference type="ARBA" id="ARBA00022553"/>
    </source>
</evidence>
<keyword evidence="18" id="KW-1185">Reference proteome</keyword>
<name>A0ABW8TYF9_9CLOT</name>
<evidence type="ECO:0000256" key="6">
    <source>
        <dbReference type="ARBA" id="ARBA00022692"/>
    </source>
</evidence>
<reference evidence="17 18" key="1">
    <citation type="submission" date="2024-11" db="EMBL/GenBank/DDBJ databases">
        <authorList>
            <person name="Heng Y.C."/>
            <person name="Lim A.C.H."/>
            <person name="Lee J.K.Y."/>
            <person name="Kittelmann S."/>
        </authorList>
    </citation>
    <scope>NUCLEOTIDE SEQUENCE [LARGE SCALE GENOMIC DNA]</scope>
    <source>
        <strain evidence="17 18">WILCCON 0202</strain>
    </source>
</reference>
<feature type="domain" description="Histidine kinase" evidence="14">
    <location>
        <begin position="393"/>
        <end position="609"/>
    </location>
</feature>
<keyword evidence="12 13" id="KW-0472">Membrane</keyword>
<dbReference type="Pfam" id="PF00512">
    <property type="entry name" value="HisKA"/>
    <property type="match status" value="1"/>
</dbReference>
<dbReference type="Gene3D" id="1.10.287.130">
    <property type="match status" value="1"/>
</dbReference>
<evidence type="ECO:0000259" key="14">
    <source>
        <dbReference type="PROSITE" id="PS50109"/>
    </source>
</evidence>
<dbReference type="SMART" id="SM00304">
    <property type="entry name" value="HAMP"/>
    <property type="match status" value="1"/>
</dbReference>